<dbReference type="Proteomes" id="UP000828390">
    <property type="component" value="Unassembled WGS sequence"/>
</dbReference>
<reference evidence="1" key="1">
    <citation type="journal article" date="2019" name="bioRxiv">
        <title>The Genome of the Zebra Mussel, Dreissena polymorpha: A Resource for Invasive Species Research.</title>
        <authorList>
            <person name="McCartney M.A."/>
            <person name="Auch B."/>
            <person name="Kono T."/>
            <person name="Mallez S."/>
            <person name="Zhang Y."/>
            <person name="Obille A."/>
            <person name="Becker A."/>
            <person name="Abrahante J.E."/>
            <person name="Garbe J."/>
            <person name="Badalamenti J.P."/>
            <person name="Herman A."/>
            <person name="Mangelson H."/>
            <person name="Liachko I."/>
            <person name="Sullivan S."/>
            <person name="Sone E.D."/>
            <person name="Koren S."/>
            <person name="Silverstein K.A.T."/>
            <person name="Beckman K.B."/>
            <person name="Gohl D.M."/>
        </authorList>
    </citation>
    <scope>NUCLEOTIDE SEQUENCE</scope>
    <source>
        <strain evidence="1">Duluth1</strain>
        <tissue evidence="1">Whole animal</tissue>
    </source>
</reference>
<organism evidence="1 2">
    <name type="scientific">Dreissena polymorpha</name>
    <name type="common">Zebra mussel</name>
    <name type="synonym">Mytilus polymorpha</name>
    <dbReference type="NCBI Taxonomy" id="45954"/>
    <lineage>
        <taxon>Eukaryota</taxon>
        <taxon>Metazoa</taxon>
        <taxon>Spiralia</taxon>
        <taxon>Lophotrochozoa</taxon>
        <taxon>Mollusca</taxon>
        <taxon>Bivalvia</taxon>
        <taxon>Autobranchia</taxon>
        <taxon>Heteroconchia</taxon>
        <taxon>Euheterodonta</taxon>
        <taxon>Imparidentia</taxon>
        <taxon>Neoheterodontei</taxon>
        <taxon>Myida</taxon>
        <taxon>Dreissenoidea</taxon>
        <taxon>Dreissenidae</taxon>
        <taxon>Dreissena</taxon>
    </lineage>
</organism>
<protein>
    <submittedName>
        <fullName evidence="1">Uncharacterized protein</fullName>
    </submittedName>
</protein>
<evidence type="ECO:0000313" key="1">
    <source>
        <dbReference type="EMBL" id="KAH3821270.1"/>
    </source>
</evidence>
<keyword evidence="2" id="KW-1185">Reference proteome</keyword>
<evidence type="ECO:0000313" key="2">
    <source>
        <dbReference type="Proteomes" id="UP000828390"/>
    </source>
</evidence>
<dbReference type="AlphaFoldDB" id="A0A9D4JQW7"/>
<accession>A0A9D4JQW7</accession>
<proteinExistence type="predicted"/>
<reference evidence="1" key="2">
    <citation type="submission" date="2020-11" db="EMBL/GenBank/DDBJ databases">
        <authorList>
            <person name="McCartney M.A."/>
            <person name="Auch B."/>
            <person name="Kono T."/>
            <person name="Mallez S."/>
            <person name="Becker A."/>
            <person name="Gohl D.M."/>
            <person name="Silverstein K.A.T."/>
            <person name="Koren S."/>
            <person name="Bechman K.B."/>
            <person name="Herman A."/>
            <person name="Abrahante J.E."/>
            <person name="Garbe J."/>
        </authorList>
    </citation>
    <scope>NUCLEOTIDE SEQUENCE</scope>
    <source>
        <strain evidence="1">Duluth1</strain>
        <tissue evidence="1">Whole animal</tissue>
    </source>
</reference>
<dbReference type="EMBL" id="JAIWYP010000005">
    <property type="protein sequence ID" value="KAH3821270.1"/>
    <property type="molecule type" value="Genomic_DNA"/>
</dbReference>
<name>A0A9D4JQW7_DREPO</name>
<comment type="caution">
    <text evidence="1">The sequence shown here is derived from an EMBL/GenBank/DDBJ whole genome shotgun (WGS) entry which is preliminary data.</text>
</comment>
<feature type="non-terminal residue" evidence="1">
    <location>
        <position position="89"/>
    </location>
</feature>
<sequence>DSQFKSQRRERWSEEGCIGVLHNFACKQIDIGAAEGVGMGGDDGEVISICRNLYFVAGDTIIGSMWCDGLTDRQTDTQRANHKSPPVKP</sequence>
<gene>
    <name evidence="1" type="ORF">DPMN_123033</name>
</gene>